<feature type="compositionally biased region" description="Polar residues" evidence="1">
    <location>
        <begin position="43"/>
        <end position="52"/>
    </location>
</feature>
<dbReference type="AlphaFoldDB" id="A0A085MH10"/>
<reference evidence="2 3" key="1">
    <citation type="journal article" date="2014" name="Nat. Genet.">
        <title>Genome and transcriptome of the porcine whipworm Trichuris suis.</title>
        <authorList>
            <person name="Jex A.R."/>
            <person name="Nejsum P."/>
            <person name="Schwarz E.M."/>
            <person name="Hu L."/>
            <person name="Young N.D."/>
            <person name="Hall R.S."/>
            <person name="Korhonen P.K."/>
            <person name="Liao S."/>
            <person name="Thamsborg S."/>
            <person name="Xia J."/>
            <person name="Xu P."/>
            <person name="Wang S."/>
            <person name="Scheerlinck J.P."/>
            <person name="Hofmann A."/>
            <person name="Sternberg P.W."/>
            <person name="Wang J."/>
            <person name="Gasser R.B."/>
        </authorList>
    </citation>
    <scope>NUCLEOTIDE SEQUENCE [LARGE SCALE GENOMIC DNA]</scope>
    <source>
        <strain evidence="2">DCEP-RM93M</strain>
    </source>
</reference>
<evidence type="ECO:0000313" key="2">
    <source>
        <dbReference type="EMBL" id="KFD56506.1"/>
    </source>
</evidence>
<dbReference type="Proteomes" id="UP000030764">
    <property type="component" value="Unassembled WGS sequence"/>
</dbReference>
<evidence type="ECO:0000313" key="3">
    <source>
        <dbReference type="Proteomes" id="UP000030764"/>
    </source>
</evidence>
<gene>
    <name evidence="2" type="ORF">M513_02610</name>
</gene>
<feature type="compositionally biased region" description="Basic and acidic residues" evidence="1">
    <location>
        <begin position="54"/>
        <end position="79"/>
    </location>
</feature>
<proteinExistence type="predicted"/>
<name>A0A085MH10_9BILA</name>
<sequence length="79" mass="9013">MQKYLYDTEMNNLCALHFGGPLRKNHPENREYTRYGDEQLVQSALQSSAHQQRTGKDADGPHNGKGLMQEREKGPLTLL</sequence>
<organism evidence="2 3">
    <name type="scientific">Trichuris suis</name>
    <name type="common">pig whipworm</name>
    <dbReference type="NCBI Taxonomy" id="68888"/>
    <lineage>
        <taxon>Eukaryota</taxon>
        <taxon>Metazoa</taxon>
        <taxon>Ecdysozoa</taxon>
        <taxon>Nematoda</taxon>
        <taxon>Enoplea</taxon>
        <taxon>Dorylaimia</taxon>
        <taxon>Trichinellida</taxon>
        <taxon>Trichuridae</taxon>
        <taxon>Trichuris</taxon>
    </lineage>
</organism>
<feature type="region of interest" description="Disordered" evidence="1">
    <location>
        <begin position="43"/>
        <end position="79"/>
    </location>
</feature>
<keyword evidence="3" id="KW-1185">Reference proteome</keyword>
<feature type="non-terminal residue" evidence="2">
    <location>
        <position position="79"/>
    </location>
</feature>
<protein>
    <submittedName>
        <fullName evidence="2">Uncharacterized protein</fullName>
    </submittedName>
</protein>
<dbReference type="EMBL" id="KL363193">
    <property type="protein sequence ID" value="KFD56506.1"/>
    <property type="molecule type" value="Genomic_DNA"/>
</dbReference>
<evidence type="ECO:0000256" key="1">
    <source>
        <dbReference type="SAM" id="MobiDB-lite"/>
    </source>
</evidence>
<accession>A0A085MH10</accession>